<feature type="region of interest" description="Disordered" evidence="2">
    <location>
        <begin position="662"/>
        <end position="695"/>
    </location>
</feature>
<protein>
    <recommendedName>
        <fullName evidence="6">WD repeat-containing protein 81</fullName>
    </recommendedName>
</protein>
<name>A0A815FW62_9BILA</name>
<dbReference type="AlphaFoldDB" id="A0A815FW62"/>
<evidence type="ECO:0000313" key="4">
    <source>
        <dbReference type="EMBL" id="CAF4183620.1"/>
    </source>
</evidence>
<sequence length="1147" mass="130164">ASSVASINVNDPLISSFNNLLSNSFSHLDAIEQLLRLSSETFAKLPTSSEKSSKFNSSYLNTCQRDLQYFGIILIELILLSKHHFIPININATERLTIVQKLLIDQWHLIPTPFRACLQLLFNISENDDRLFTNAPYYITAGYLLNYWTTPLPFPFYFDDLYRFLHEFELIDREIARQHDNIIIQRRLYCKKVNLLTKSIPNLLLSMQTHNYELLLPYILDSFRHPVYGVQIIYELFNSTALVLGPDECRKHLLPLILTLLNPDKCSAYHWRLFSKNFLIQLISRFGLNRFLNNFTVLIIEACSGFKDSFQLIDNVEVPSTDVGGVQWSLGNNTQDDSISLNNDNINEFIRQSPIEIETNDVESVENFIVDNDNISNNCELVTISETVVDSIHYFISKLGPVLACKQFGRNLLRMLTLCYVDNEQLEQLTSSENPFMSIRPIIGDLNAMKIIECLKLIAQLYGEQVILLFYFPYLIETVKSATQRLTIRTEAGVLAALVLLKSVLPFLTDASLMIHLSDLIKLRLIHPIIQLLSSTHIHFPTYDRSRTVSVYRVLDVLFLLSLRLGYENTRISLNDSIRLFFNAFNVVHDYMEHVLVNNHLSSNTQTNTSLGSQNGDMEMNNNINNLNVNVNSTGSESAEDEFCRITIDSLTHDYKIGSPVRPHGSVEINQKKGRSHSHSLLAPPPIEDDSQVHHHTSETIQAELRKTFTSELACIAYVQFCRLCGDHHMNSLVSRNEFISRSLSDNERGVYSNSITSVDDVQQPAFNESSFASSVLISIRDNDIKHTQLDETRFLRKNWLAYWEHEVGRSEKDSALNFKQIHLQSFIGHTNCVRALHVLDDESTFISGARDRTVRIWQVENQGEGFTKVEQRWTYTGHKKTIFSVKFLDSLRLVASCDGSIHVYDPFRAVSQPLWRHQNTKENLPFSAMTSMGAPSTFLLAATGDVLRFLDVRTKNAAYEWKLTPSPLGNIDVGESNELLCTIFLLGQIKTIATNPNSYSALVGFSTGTVSVFDVRSGIIQGTLKVPEGEILKVNFYSRNRFYTSSADGSIYLWNTRELSSPQPTLLKSHVDSAPMVSSTNNEIIVGTTTNKLCIYSNLKSTAQIDCQSSKLQSDNFKGIMSSMGLFPLNRLFLFGSDTGNIELLC</sequence>
<dbReference type="SUPFAM" id="SSF50978">
    <property type="entry name" value="WD40 repeat-like"/>
    <property type="match status" value="1"/>
</dbReference>
<dbReference type="EMBL" id="CAJOBC010052845">
    <property type="protein sequence ID" value="CAF4183620.1"/>
    <property type="molecule type" value="Genomic_DNA"/>
</dbReference>
<dbReference type="PANTHER" id="PTHR46866">
    <property type="entry name" value="GH12955P"/>
    <property type="match status" value="1"/>
</dbReference>
<evidence type="ECO:0000313" key="3">
    <source>
        <dbReference type="EMBL" id="CAF1330527.1"/>
    </source>
</evidence>
<gene>
    <name evidence="3" type="ORF">GPM918_LOCUS29927</name>
    <name evidence="4" type="ORF">SRO942_LOCUS30523</name>
</gene>
<accession>A0A815FW62</accession>
<dbReference type="EMBL" id="CAJNOQ010013874">
    <property type="protein sequence ID" value="CAF1330527.1"/>
    <property type="molecule type" value="Genomic_DNA"/>
</dbReference>
<dbReference type="PROSITE" id="PS50294">
    <property type="entry name" value="WD_REPEATS_REGION"/>
    <property type="match status" value="1"/>
</dbReference>
<feature type="repeat" description="WD" evidence="1">
    <location>
        <begin position="827"/>
        <end position="862"/>
    </location>
</feature>
<dbReference type="InterPro" id="IPR036322">
    <property type="entry name" value="WD40_repeat_dom_sf"/>
</dbReference>
<dbReference type="OrthoDB" id="29306at2759"/>
<reference evidence="3" key="1">
    <citation type="submission" date="2021-02" db="EMBL/GenBank/DDBJ databases">
        <authorList>
            <person name="Nowell W R."/>
        </authorList>
    </citation>
    <scope>NUCLEOTIDE SEQUENCE</scope>
</reference>
<keyword evidence="1" id="KW-0853">WD repeat</keyword>
<dbReference type="Gene3D" id="2.130.10.10">
    <property type="entry name" value="YVTN repeat-like/Quinoprotein amine dehydrogenase"/>
    <property type="match status" value="2"/>
</dbReference>
<feature type="non-terminal residue" evidence="3">
    <location>
        <position position="1"/>
    </location>
</feature>
<comment type="caution">
    <text evidence="3">The sequence shown here is derived from an EMBL/GenBank/DDBJ whole genome shotgun (WGS) entry which is preliminary data.</text>
</comment>
<dbReference type="PROSITE" id="PS50082">
    <property type="entry name" value="WD_REPEATS_2"/>
    <property type="match status" value="1"/>
</dbReference>
<dbReference type="InterPro" id="IPR001680">
    <property type="entry name" value="WD40_rpt"/>
</dbReference>
<dbReference type="InterPro" id="IPR015943">
    <property type="entry name" value="WD40/YVTN_repeat-like_dom_sf"/>
</dbReference>
<dbReference type="PANTHER" id="PTHR46866:SF1">
    <property type="entry name" value="GH12955P"/>
    <property type="match status" value="1"/>
</dbReference>
<evidence type="ECO:0008006" key="6">
    <source>
        <dbReference type="Google" id="ProtNLM"/>
    </source>
</evidence>
<dbReference type="Pfam" id="PF00400">
    <property type="entry name" value="WD40"/>
    <property type="match status" value="2"/>
</dbReference>
<evidence type="ECO:0000313" key="5">
    <source>
        <dbReference type="Proteomes" id="UP000663829"/>
    </source>
</evidence>
<dbReference type="Proteomes" id="UP000681722">
    <property type="component" value="Unassembled WGS sequence"/>
</dbReference>
<keyword evidence="5" id="KW-1185">Reference proteome</keyword>
<proteinExistence type="predicted"/>
<evidence type="ECO:0000256" key="1">
    <source>
        <dbReference type="PROSITE-ProRule" id="PRU00221"/>
    </source>
</evidence>
<evidence type="ECO:0000256" key="2">
    <source>
        <dbReference type="SAM" id="MobiDB-lite"/>
    </source>
</evidence>
<dbReference type="Proteomes" id="UP000663829">
    <property type="component" value="Unassembled WGS sequence"/>
</dbReference>
<organism evidence="3 5">
    <name type="scientific">Didymodactylos carnosus</name>
    <dbReference type="NCBI Taxonomy" id="1234261"/>
    <lineage>
        <taxon>Eukaryota</taxon>
        <taxon>Metazoa</taxon>
        <taxon>Spiralia</taxon>
        <taxon>Gnathifera</taxon>
        <taxon>Rotifera</taxon>
        <taxon>Eurotatoria</taxon>
        <taxon>Bdelloidea</taxon>
        <taxon>Philodinida</taxon>
        <taxon>Philodinidae</taxon>
        <taxon>Didymodactylos</taxon>
    </lineage>
</organism>
<dbReference type="SMART" id="SM00320">
    <property type="entry name" value="WD40"/>
    <property type="match status" value="4"/>
</dbReference>